<dbReference type="OMA" id="FVRRCFP"/>
<dbReference type="OrthoDB" id="3533623at2759"/>
<dbReference type="RefSeq" id="XP_024686743.1">
    <property type="nucleotide sequence ID" value="XM_024821795.1"/>
</dbReference>
<dbReference type="VEuPathDB" id="FungiDB:P174DRAFT_361554"/>
<name>A0A2I1CKL1_ASPN1</name>
<feature type="region of interest" description="Disordered" evidence="1">
    <location>
        <begin position="45"/>
        <end position="67"/>
    </location>
</feature>
<feature type="region of interest" description="Disordered" evidence="1">
    <location>
        <begin position="386"/>
        <end position="421"/>
    </location>
</feature>
<dbReference type="STRING" id="1392255.A0A2I1CKL1"/>
<dbReference type="GeneID" id="36529121"/>
<keyword evidence="3" id="KW-1185">Reference proteome</keyword>
<feature type="region of interest" description="Disordered" evidence="1">
    <location>
        <begin position="309"/>
        <end position="371"/>
    </location>
</feature>
<proteinExistence type="predicted"/>
<reference evidence="3" key="1">
    <citation type="journal article" date="2018" name="Proc. Natl. Acad. Sci. U.S.A.">
        <title>Linking secondary metabolites to gene clusters through genome sequencing of six diverse Aspergillus species.</title>
        <authorList>
            <person name="Kaerboelling I."/>
            <person name="Vesth T.C."/>
            <person name="Frisvad J.C."/>
            <person name="Nybo J.L."/>
            <person name="Theobald S."/>
            <person name="Kuo A."/>
            <person name="Bowyer P."/>
            <person name="Matsuda Y."/>
            <person name="Mondo S."/>
            <person name="Lyhne E.K."/>
            <person name="Kogle M.E."/>
            <person name="Clum A."/>
            <person name="Lipzen A."/>
            <person name="Salamov A."/>
            <person name="Ngan C.Y."/>
            <person name="Daum C."/>
            <person name="Chiniquy J."/>
            <person name="Barry K."/>
            <person name="LaButti K."/>
            <person name="Haridas S."/>
            <person name="Simmons B.A."/>
            <person name="Magnuson J.K."/>
            <person name="Mortensen U.H."/>
            <person name="Larsen T.O."/>
            <person name="Grigoriev I.V."/>
            <person name="Baker S.E."/>
            <person name="Andersen M.R."/>
        </authorList>
    </citation>
    <scope>NUCLEOTIDE SEQUENCE [LARGE SCALE GENOMIC DNA]</scope>
    <source>
        <strain evidence="3">IBT 16806</strain>
    </source>
</reference>
<evidence type="ECO:0000256" key="1">
    <source>
        <dbReference type="SAM" id="MobiDB-lite"/>
    </source>
</evidence>
<evidence type="ECO:0000313" key="3">
    <source>
        <dbReference type="Proteomes" id="UP000234474"/>
    </source>
</evidence>
<organism evidence="2 3">
    <name type="scientific">Aspergillus novofumigatus (strain IBT 16806)</name>
    <dbReference type="NCBI Taxonomy" id="1392255"/>
    <lineage>
        <taxon>Eukaryota</taxon>
        <taxon>Fungi</taxon>
        <taxon>Dikarya</taxon>
        <taxon>Ascomycota</taxon>
        <taxon>Pezizomycotina</taxon>
        <taxon>Eurotiomycetes</taxon>
        <taxon>Eurotiomycetidae</taxon>
        <taxon>Eurotiales</taxon>
        <taxon>Aspergillaceae</taxon>
        <taxon>Aspergillus</taxon>
        <taxon>Aspergillus subgen. Fumigati</taxon>
    </lineage>
</organism>
<accession>A0A2I1CKL1</accession>
<dbReference type="Proteomes" id="UP000234474">
    <property type="component" value="Unassembled WGS sequence"/>
</dbReference>
<protein>
    <submittedName>
        <fullName evidence="2">Uncharacterized protein</fullName>
    </submittedName>
</protein>
<sequence length="451" mass="50771">MAHLEERPSGLDGSAWTWIFDHCLRYPETYEIPLRTMYALNCNPTRQPSSGTRTPETAFSNRSSSSSKASISSQDFVLDPAADFRAQLTHHIARMPSQPCSLPPSFVTSFLRRCFAPQLDEVDFPQALTALDYLKDLENRRRREVAAALQRLNIHPDDLKEKTELAKKYPGVLTWIESINVQGRRVEALYTQIYLGLRRWILINEMLLAPFNKANCIAMLNTLFPPVTEATVTPTTQLTPQILKSQRDGFFRYISAFETNGRQILDKVITQGAPEGEANGWPLVREALDKYLRIANEIIDECALVNGPSSFEDREDPAPRGHKSRKVDSGISFGSTDKLPPPSIRSGNSNEDILDKPLPPPPEKQPPFKAGGSALDRLARELRKLGDVGKAKSLKKMRSTSALSIRPENLPSHAPDEESYFDTDDLKRRNLIWEATTRKRTHSKQSSSDSR</sequence>
<gene>
    <name evidence="2" type="ORF">P174DRAFT_361554</name>
</gene>
<dbReference type="EMBL" id="MSZS01000001">
    <property type="protein sequence ID" value="PKX98148.1"/>
    <property type="molecule type" value="Genomic_DNA"/>
</dbReference>
<feature type="compositionally biased region" description="Polar residues" evidence="1">
    <location>
        <begin position="45"/>
        <end position="59"/>
    </location>
</feature>
<evidence type="ECO:0000313" key="2">
    <source>
        <dbReference type="EMBL" id="PKX98148.1"/>
    </source>
</evidence>
<comment type="caution">
    <text evidence="2">The sequence shown here is derived from an EMBL/GenBank/DDBJ whole genome shotgun (WGS) entry which is preliminary data.</text>
</comment>
<dbReference type="AlphaFoldDB" id="A0A2I1CKL1"/>